<accession>A0AAV5AVQ3</accession>
<evidence type="ECO:0000313" key="4">
    <source>
        <dbReference type="EMBL" id="GJM53242.1"/>
    </source>
</evidence>
<proteinExistence type="predicted"/>
<evidence type="ECO:0000313" key="6">
    <source>
        <dbReference type="Proteomes" id="UP001208692"/>
    </source>
</evidence>
<evidence type="ECO:0000256" key="2">
    <source>
        <dbReference type="SAM" id="SignalP"/>
    </source>
</evidence>
<dbReference type="SUPFAM" id="SSF89392">
    <property type="entry name" value="Prokaryotic lipoproteins and lipoprotein localization factors"/>
    <property type="match status" value="1"/>
</dbReference>
<organism evidence="3 5">
    <name type="scientific">Capnocytophaga catalasegens</name>
    <dbReference type="NCBI Taxonomy" id="1004260"/>
    <lineage>
        <taxon>Bacteria</taxon>
        <taxon>Pseudomonadati</taxon>
        <taxon>Bacteroidota</taxon>
        <taxon>Flavobacteriia</taxon>
        <taxon>Flavobacteriales</taxon>
        <taxon>Flavobacteriaceae</taxon>
        <taxon>Capnocytophaga</taxon>
    </lineage>
</organism>
<keyword evidence="6" id="KW-1185">Reference proteome</keyword>
<dbReference type="Pfam" id="PF03548">
    <property type="entry name" value="LolA"/>
    <property type="match status" value="1"/>
</dbReference>
<gene>
    <name evidence="3" type="ORF">RCZ15_23140</name>
    <name evidence="4" type="ORF">RCZ16_15590</name>
</gene>
<sequence length="197" mass="23282">MKRIAIVCWLYFNALYAFAQEPMSSKEASDFRDKVISKTATIQNMQSEFEQRKHLDFLANAIKTYGKMHYQKPNKLSWEYTKPYQYRIVFAQDKITITDNGKVSQVKADDKVFKKINNLIVSSVNGNVFDEKEFDITYWFSAKKAMVKLRTKEKILQRYITEIQLTFSEKYLVEKVKLIESSSDYTEILFKNTKINQ</sequence>
<comment type="caution">
    <text evidence="3">The sequence shown here is derived from an EMBL/GenBank/DDBJ whole genome shotgun (WGS) entry which is preliminary data.</text>
</comment>
<dbReference type="InterPro" id="IPR029046">
    <property type="entry name" value="LolA/LolB/LppX"/>
</dbReference>
<protein>
    <submittedName>
        <fullName evidence="3">Cell envelope biogenesis protein LolA</fullName>
    </submittedName>
</protein>
<dbReference type="Gene3D" id="2.50.20.10">
    <property type="entry name" value="Lipoprotein localisation LolA/LolB/LppX"/>
    <property type="match status" value="1"/>
</dbReference>
<dbReference type="CDD" id="cd16325">
    <property type="entry name" value="LolA"/>
    <property type="match status" value="1"/>
</dbReference>
<dbReference type="PANTHER" id="PTHR35869:SF1">
    <property type="entry name" value="OUTER-MEMBRANE LIPOPROTEIN CARRIER PROTEIN"/>
    <property type="match status" value="1"/>
</dbReference>
<feature type="signal peptide" evidence="2">
    <location>
        <begin position="1"/>
        <end position="19"/>
    </location>
</feature>
<evidence type="ECO:0000256" key="1">
    <source>
        <dbReference type="ARBA" id="ARBA00022729"/>
    </source>
</evidence>
<dbReference type="RefSeq" id="WP_264845300.1">
    <property type="nucleotide sequence ID" value="NZ_BPMA01000007.1"/>
</dbReference>
<dbReference type="EMBL" id="BQKA01000050">
    <property type="protein sequence ID" value="GJM51341.1"/>
    <property type="molecule type" value="Genomic_DNA"/>
</dbReference>
<evidence type="ECO:0000313" key="5">
    <source>
        <dbReference type="Proteomes" id="UP001207736"/>
    </source>
</evidence>
<evidence type="ECO:0000313" key="3">
    <source>
        <dbReference type="EMBL" id="GJM51341.1"/>
    </source>
</evidence>
<dbReference type="PANTHER" id="PTHR35869">
    <property type="entry name" value="OUTER-MEMBRANE LIPOPROTEIN CARRIER PROTEIN"/>
    <property type="match status" value="1"/>
</dbReference>
<dbReference type="AlphaFoldDB" id="A0AAV5AVQ3"/>
<dbReference type="EMBL" id="BQKB01000031">
    <property type="protein sequence ID" value="GJM53242.1"/>
    <property type="molecule type" value="Genomic_DNA"/>
</dbReference>
<dbReference type="Proteomes" id="UP001207736">
    <property type="component" value="Unassembled WGS sequence"/>
</dbReference>
<keyword evidence="1 2" id="KW-0732">Signal</keyword>
<dbReference type="Proteomes" id="UP001208692">
    <property type="component" value="Unassembled WGS sequence"/>
</dbReference>
<feature type="chain" id="PRO_5043383128" evidence="2">
    <location>
        <begin position="20"/>
        <end position="197"/>
    </location>
</feature>
<name>A0AAV5AVQ3_9FLAO</name>
<dbReference type="InterPro" id="IPR004564">
    <property type="entry name" value="OM_lipoprot_carrier_LolA-like"/>
</dbReference>
<reference evidence="3 6" key="1">
    <citation type="submission" date="2021-11" db="EMBL/GenBank/DDBJ databases">
        <title>Draft genome sequence of Capnocytophaga sp. strain KC07075 isolated from cat oral cavity.</title>
        <authorList>
            <person name="Suzuki M."/>
            <person name="Imaoka K."/>
            <person name="Kimura M."/>
            <person name="Morikawa S."/>
            <person name="Maeda K."/>
        </authorList>
    </citation>
    <scope>NUCLEOTIDE SEQUENCE</scope>
    <source>
        <strain evidence="3">KC07075</strain>
        <strain evidence="4 6">KC07079</strain>
    </source>
</reference>